<dbReference type="RefSeq" id="WP_380254960.1">
    <property type="nucleotide sequence ID" value="NZ_JBHUII010000013.1"/>
</dbReference>
<proteinExistence type="predicted"/>
<dbReference type="InterPro" id="IPR036390">
    <property type="entry name" value="WH_DNA-bd_sf"/>
</dbReference>
<sequence>MASKTTYKNKAGNLSMDVKTLCLGVLYQGEASGYEIKKAFEEGPFSHFQDASFGSIYPALGRLSSEGLVDCTQMAQEKRPDKKVYKLTSKGNNALITSILVPPAPDKFTSDFFFVLYFAELLPVAQVTLLIDQRIAFYKNILERMSECDITSVTAGRQLCHGLGLTVYQSSLEYLQKHRDSFLQKLPSQNITSTTSNRHAS</sequence>
<organism evidence="2 3">
    <name type="scientific">Kiloniella antarctica</name>
    <dbReference type="NCBI Taxonomy" id="1550907"/>
    <lineage>
        <taxon>Bacteria</taxon>
        <taxon>Pseudomonadati</taxon>
        <taxon>Pseudomonadota</taxon>
        <taxon>Alphaproteobacteria</taxon>
        <taxon>Rhodospirillales</taxon>
        <taxon>Kiloniellaceae</taxon>
        <taxon>Kiloniella</taxon>
    </lineage>
</organism>
<name>A0ABW5BQT6_9PROT</name>
<dbReference type="EMBL" id="JBHUII010000013">
    <property type="protein sequence ID" value="MFD2207881.1"/>
    <property type="molecule type" value="Genomic_DNA"/>
</dbReference>
<gene>
    <name evidence="2" type="ORF">ACFSKO_19880</name>
</gene>
<accession>A0ABW5BQT6</accession>
<feature type="domain" description="Transcription regulator PadR N-terminal" evidence="1">
    <location>
        <begin position="23"/>
        <end position="95"/>
    </location>
</feature>
<dbReference type="Gene3D" id="6.10.140.1570">
    <property type="match status" value="1"/>
</dbReference>
<dbReference type="InterPro" id="IPR005149">
    <property type="entry name" value="Tscrpt_reg_PadR_N"/>
</dbReference>
<keyword evidence="3" id="KW-1185">Reference proteome</keyword>
<dbReference type="Proteomes" id="UP001597294">
    <property type="component" value="Unassembled WGS sequence"/>
</dbReference>
<evidence type="ECO:0000259" key="1">
    <source>
        <dbReference type="Pfam" id="PF03551"/>
    </source>
</evidence>
<comment type="caution">
    <text evidence="2">The sequence shown here is derived from an EMBL/GenBank/DDBJ whole genome shotgun (WGS) entry which is preliminary data.</text>
</comment>
<protein>
    <submittedName>
        <fullName evidence="2">PadR family transcriptional regulator</fullName>
    </submittedName>
</protein>
<evidence type="ECO:0000313" key="3">
    <source>
        <dbReference type="Proteomes" id="UP001597294"/>
    </source>
</evidence>
<reference evidence="3" key="1">
    <citation type="journal article" date="2019" name="Int. J. Syst. Evol. Microbiol.">
        <title>The Global Catalogue of Microorganisms (GCM) 10K type strain sequencing project: providing services to taxonomists for standard genome sequencing and annotation.</title>
        <authorList>
            <consortium name="The Broad Institute Genomics Platform"/>
            <consortium name="The Broad Institute Genome Sequencing Center for Infectious Disease"/>
            <person name="Wu L."/>
            <person name="Ma J."/>
        </authorList>
    </citation>
    <scope>NUCLEOTIDE SEQUENCE [LARGE SCALE GENOMIC DNA]</scope>
    <source>
        <strain evidence="3">CGMCC 4.7192</strain>
    </source>
</reference>
<dbReference type="Pfam" id="PF03551">
    <property type="entry name" value="PadR"/>
    <property type="match status" value="1"/>
</dbReference>
<evidence type="ECO:0000313" key="2">
    <source>
        <dbReference type="EMBL" id="MFD2207881.1"/>
    </source>
</evidence>
<dbReference type="PANTHER" id="PTHR43252">
    <property type="entry name" value="TRANSCRIPTIONAL REGULATOR YQJI"/>
    <property type="match status" value="1"/>
</dbReference>
<dbReference type="SUPFAM" id="SSF46785">
    <property type="entry name" value="Winged helix' DNA-binding domain"/>
    <property type="match status" value="1"/>
</dbReference>
<dbReference type="Gene3D" id="1.10.10.10">
    <property type="entry name" value="Winged helix-like DNA-binding domain superfamily/Winged helix DNA-binding domain"/>
    <property type="match status" value="1"/>
</dbReference>
<dbReference type="PANTHER" id="PTHR43252:SF6">
    <property type="entry name" value="NEGATIVE TRANSCRIPTION REGULATOR PADR"/>
    <property type="match status" value="1"/>
</dbReference>
<dbReference type="InterPro" id="IPR036388">
    <property type="entry name" value="WH-like_DNA-bd_sf"/>
</dbReference>